<comment type="function">
    <text evidence="1">Part of the ABC transporter complex LptBFG involved in the translocation of lipopolysaccharide (LPS) from the inner membrane to the outer membrane.</text>
</comment>
<dbReference type="RefSeq" id="WP_306298227.1">
    <property type="nucleotide sequence ID" value="NZ_FUKJ01000164.1"/>
</dbReference>
<feature type="transmembrane region" description="Helical" evidence="12">
    <location>
        <begin position="69"/>
        <end position="94"/>
    </location>
</feature>
<evidence type="ECO:0000256" key="3">
    <source>
        <dbReference type="ARBA" id="ARBA00007725"/>
    </source>
</evidence>
<keyword evidence="7" id="KW-0997">Cell inner membrane</keyword>
<evidence type="ECO:0000256" key="8">
    <source>
        <dbReference type="ARBA" id="ARBA00022692"/>
    </source>
</evidence>
<dbReference type="PANTHER" id="PTHR33529">
    <property type="entry name" value="SLR0882 PROTEIN-RELATED"/>
    <property type="match status" value="1"/>
</dbReference>
<feature type="transmembrane region" description="Helical" evidence="12">
    <location>
        <begin position="338"/>
        <end position="363"/>
    </location>
</feature>
<dbReference type="InterPro" id="IPR005495">
    <property type="entry name" value="LptG/LptF_permease"/>
</dbReference>
<name>A0A1R4H7X5_9GAMM</name>
<evidence type="ECO:0000313" key="13">
    <source>
        <dbReference type="EMBL" id="SJM91960.1"/>
    </source>
</evidence>
<evidence type="ECO:0000256" key="7">
    <source>
        <dbReference type="ARBA" id="ARBA00022519"/>
    </source>
</evidence>
<proteinExistence type="inferred from homology"/>
<feature type="transmembrane region" description="Helical" evidence="12">
    <location>
        <begin position="308"/>
        <end position="326"/>
    </location>
</feature>
<feature type="transmembrane region" description="Helical" evidence="12">
    <location>
        <begin position="114"/>
        <end position="141"/>
    </location>
</feature>
<dbReference type="GO" id="GO:0055085">
    <property type="term" value="P:transmembrane transport"/>
    <property type="evidence" value="ECO:0007669"/>
    <property type="project" value="InterPro"/>
</dbReference>
<evidence type="ECO:0000256" key="12">
    <source>
        <dbReference type="SAM" id="Phobius"/>
    </source>
</evidence>
<feature type="transmembrane region" description="Helical" evidence="12">
    <location>
        <begin position="28"/>
        <end position="49"/>
    </location>
</feature>
<dbReference type="NCBIfam" id="TIGR04407">
    <property type="entry name" value="LptF_YjgP"/>
    <property type="match status" value="1"/>
</dbReference>
<evidence type="ECO:0000313" key="14">
    <source>
        <dbReference type="Proteomes" id="UP000195442"/>
    </source>
</evidence>
<evidence type="ECO:0000256" key="6">
    <source>
        <dbReference type="ARBA" id="ARBA00022475"/>
    </source>
</evidence>
<keyword evidence="10 12" id="KW-0472">Membrane</keyword>
<evidence type="ECO:0000256" key="1">
    <source>
        <dbReference type="ARBA" id="ARBA00002265"/>
    </source>
</evidence>
<sequence length="378" mass="41662">MQTHWPKEHNTARRPFVTVFDKMIVLDVLKTLLSVWSVIVVIIVSRAFIRILDKAVEGQVSNETLLTMLALKTVITSIELLPAAVFMAVLMVLGRMYKEQEMAAVASAGGGSGTIYRALFLLIFPLSLLTMGLSLVVSPWAEAGMEKLLHRDKQSADIRGISAGKFSEYSHGDLVFYVEHIDADKKMHKVFVQQRSKGHLGIINAQAGRLVDLPTGSYMIFEHGERVQGYPGALNYVIETFDEYAVQIEAKGAALDYPREAMASADLWRSTASIDIAELQRRCFIPLSILLLAFLAVPLAQVSPRGGIYGNIAIGFLIYFTYGNLVRVSHAWVVNGTISSTVGAMGVNVLFLLVGAVLLARLYGWQWLMLKVSNKVGQ</sequence>
<comment type="similarity">
    <text evidence="3">Belongs to the LptF/LptG family.</text>
</comment>
<keyword evidence="9 12" id="KW-1133">Transmembrane helix</keyword>
<keyword evidence="6" id="KW-1003">Cell membrane</keyword>
<accession>A0A1R4H7X5</accession>
<evidence type="ECO:0000256" key="4">
    <source>
        <dbReference type="ARBA" id="ARBA00014213"/>
    </source>
</evidence>
<organism evidence="13 14">
    <name type="scientific">Crenothrix polyspora</name>
    <dbReference type="NCBI Taxonomy" id="360316"/>
    <lineage>
        <taxon>Bacteria</taxon>
        <taxon>Pseudomonadati</taxon>
        <taxon>Pseudomonadota</taxon>
        <taxon>Gammaproteobacteria</taxon>
        <taxon>Methylococcales</taxon>
        <taxon>Crenotrichaceae</taxon>
        <taxon>Crenothrix</taxon>
    </lineage>
</organism>
<dbReference type="Pfam" id="PF03739">
    <property type="entry name" value="LptF_LptG"/>
    <property type="match status" value="1"/>
</dbReference>
<reference evidence="14" key="1">
    <citation type="submission" date="2017-02" db="EMBL/GenBank/DDBJ databases">
        <authorList>
            <person name="Daims H."/>
        </authorList>
    </citation>
    <scope>NUCLEOTIDE SEQUENCE [LARGE SCALE GENOMIC DNA]</scope>
</reference>
<dbReference type="GO" id="GO:0015920">
    <property type="term" value="P:lipopolysaccharide transport"/>
    <property type="evidence" value="ECO:0007669"/>
    <property type="project" value="TreeGrafter"/>
</dbReference>
<comment type="subcellular location">
    <subcellularLocation>
        <location evidence="2">Cell inner membrane</location>
        <topology evidence="2">Multi-pass membrane protein</topology>
    </subcellularLocation>
</comment>
<feature type="transmembrane region" description="Helical" evidence="12">
    <location>
        <begin position="283"/>
        <end position="302"/>
    </location>
</feature>
<dbReference type="InterPro" id="IPR030922">
    <property type="entry name" value="LptF"/>
</dbReference>
<keyword evidence="14" id="KW-1185">Reference proteome</keyword>
<dbReference type="PANTHER" id="PTHR33529:SF7">
    <property type="entry name" value="LIPOPOLYSACCHARIDE EXPORT SYSTEM PERMEASE PROTEIN LPTF"/>
    <property type="match status" value="1"/>
</dbReference>
<evidence type="ECO:0000256" key="9">
    <source>
        <dbReference type="ARBA" id="ARBA00022989"/>
    </source>
</evidence>
<dbReference type="AlphaFoldDB" id="A0A1R4H7X5"/>
<dbReference type="Proteomes" id="UP000195442">
    <property type="component" value="Unassembled WGS sequence"/>
</dbReference>
<evidence type="ECO:0000256" key="11">
    <source>
        <dbReference type="ARBA" id="ARBA00026081"/>
    </source>
</evidence>
<dbReference type="EMBL" id="FUKJ01000164">
    <property type="protein sequence ID" value="SJM91960.1"/>
    <property type="molecule type" value="Genomic_DNA"/>
</dbReference>
<keyword evidence="5" id="KW-0813">Transport</keyword>
<gene>
    <name evidence="13" type="ORF">CRENPOLYSF2_2460002</name>
</gene>
<comment type="subunit">
    <text evidence="11">Component of the lipopolysaccharide transport and assembly complex. The LptBFG transporter is composed of two ATP-binding proteins (LptB) and two transmembrane proteins (LptF and LptG).</text>
</comment>
<keyword evidence="8 12" id="KW-0812">Transmembrane</keyword>
<evidence type="ECO:0000256" key="10">
    <source>
        <dbReference type="ARBA" id="ARBA00023136"/>
    </source>
</evidence>
<dbReference type="GO" id="GO:0043190">
    <property type="term" value="C:ATP-binding cassette (ABC) transporter complex"/>
    <property type="evidence" value="ECO:0007669"/>
    <property type="project" value="InterPro"/>
</dbReference>
<protein>
    <recommendedName>
        <fullName evidence="4">Lipopolysaccharide export system permease protein LptF</fullName>
    </recommendedName>
</protein>
<evidence type="ECO:0000256" key="2">
    <source>
        <dbReference type="ARBA" id="ARBA00004429"/>
    </source>
</evidence>
<evidence type="ECO:0000256" key="5">
    <source>
        <dbReference type="ARBA" id="ARBA00022448"/>
    </source>
</evidence>